<accession>A0A839PZB9</accession>
<dbReference type="SUPFAM" id="SSF52518">
    <property type="entry name" value="Thiamin diphosphate-binding fold (THDP-binding)"/>
    <property type="match status" value="2"/>
</dbReference>
<comment type="catalytic activity">
    <reaction evidence="6">
        <text>isochorismate + 2-oxoglutarate + H(+) = 5-enolpyruvoyl-6-hydroxy-2-succinyl-cyclohex-3-ene-1-carboxylate + CO2</text>
        <dbReference type="Rhea" id="RHEA:25593"/>
        <dbReference type="ChEBI" id="CHEBI:15378"/>
        <dbReference type="ChEBI" id="CHEBI:16526"/>
        <dbReference type="ChEBI" id="CHEBI:16810"/>
        <dbReference type="ChEBI" id="CHEBI:29780"/>
        <dbReference type="ChEBI" id="CHEBI:58818"/>
        <dbReference type="EC" id="2.2.1.9"/>
    </reaction>
</comment>
<feature type="domain" description="Thiamine pyrophosphate enzyme N-terminal TPP-binding" evidence="7">
    <location>
        <begin position="20"/>
        <end position="132"/>
    </location>
</feature>
<evidence type="ECO:0000256" key="4">
    <source>
        <dbReference type="ARBA" id="ARBA00023052"/>
    </source>
</evidence>
<comment type="similarity">
    <text evidence="6">Belongs to the TPP enzyme family. MenD subfamily.</text>
</comment>
<evidence type="ECO:0000259" key="7">
    <source>
        <dbReference type="Pfam" id="PF02776"/>
    </source>
</evidence>
<evidence type="ECO:0000313" key="9">
    <source>
        <dbReference type="Proteomes" id="UP000590811"/>
    </source>
</evidence>
<dbReference type="GO" id="GO:0000287">
    <property type="term" value="F:magnesium ion binding"/>
    <property type="evidence" value="ECO:0007669"/>
    <property type="project" value="UniProtKB-UniRule"/>
</dbReference>
<proteinExistence type="inferred from homology"/>
<dbReference type="PANTHER" id="PTHR42916:SF1">
    <property type="entry name" value="PROTEIN PHYLLO, CHLOROPLASTIC"/>
    <property type="match status" value="1"/>
</dbReference>
<dbReference type="GO" id="GO:0030145">
    <property type="term" value="F:manganese ion binding"/>
    <property type="evidence" value="ECO:0007669"/>
    <property type="project" value="UniProtKB-UniRule"/>
</dbReference>
<comment type="cofactor">
    <cofactor evidence="6">
        <name>Mg(2+)</name>
        <dbReference type="ChEBI" id="CHEBI:18420"/>
    </cofactor>
    <cofactor evidence="6">
        <name>Mn(2+)</name>
        <dbReference type="ChEBI" id="CHEBI:29035"/>
    </cofactor>
</comment>
<comment type="function">
    <text evidence="6">Catalyzes the thiamine diphosphate-dependent decarboxylation of 2-oxoglutarate and the subsequent addition of the resulting succinic semialdehyde-thiamine pyrophosphate anion to isochorismate to yield 2-succinyl-5-enolpyruvyl-6-hydroxy-3-cyclohexene-1-carboxylate (SEPHCHC).</text>
</comment>
<dbReference type="EMBL" id="JACHVT010000003">
    <property type="protein sequence ID" value="MBB2986142.1"/>
    <property type="molecule type" value="Genomic_DNA"/>
</dbReference>
<dbReference type="UniPathway" id="UPA00079"/>
<dbReference type="PIRSF" id="PIRSF004983">
    <property type="entry name" value="MenD"/>
    <property type="match status" value="1"/>
</dbReference>
<dbReference type="Gene3D" id="3.40.50.1220">
    <property type="entry name" value="TPP-binding domain"/>
    <property type="match status" value="1"/>
</dbReference>
<evidence type="ECO:0000256" key="5">
    <source>
        <dbReference type="ARBA" id="ARBA00023211"/>
    </source>
</evidence>
<gene>
    <name evidence="6" type="primary">menD</name>
    <name evidence="8" type="ORF">FHW14_001296</name>
</gene>
<dbReference type="Proteomes" id="UP000590811">
    <property type="component" value="Unassembled WGS sequence"/>
</dbReference>
<reference evidence="8 9" key="1">
    <citation type="submission" date="2020-08" db="EMBL/GenBank/DDBJ databases">
        <title>Genomic Encyclopedia of Type Strains, Phase IV (KMG-V): Genome sequencing to study the core and pangenomes of soil and plant-associated prokaryotes.</title>
        <authorList>
            <person name="Whitman W."/>
        </authorList>
    </citation>
    <scope>NUCLEOTIDE SEQUENCE [LARGE SCALE GENOMIC DNA]</scope>
    <source>
        <strain evidence="8 9">B3ACCR2</strain>
    </source>
</reference>
<dbReference type="InterPro" id="IPR029061">
    <property type="entry name" value="THDP-binding"/>
</dbReference>
<dbReference type="GO" id="GO:0070204">
    <property type="term" value="F:2-succinyl-5-enolpyruvyl-6-hydroxy-3-cyclohexene-1-carboxylic-acid synthase activity"/>
    <property type="evidence" value="ECO:0007669"/>
    <property type="project" value="UniProtKB-UniRule"/>
</dbReference>
<dbReference type="NCBIfam" id="TIGR00173">
    <property type="entry name" value="menD"/>
    <property type="match status" value="1"/>
</dbReference>
<keyword evidence="1 6" id="KW-0808">Transferase</keyword>
<dbReference type="HAMAP" id="MF_01659">
    <property type="entry name" value="MenD"/>
    <property type="match status" value="1"/>
</dbReference>
<dbReference type="GO" id="GO:0009234">
    <property type="term" value="P:menaquinone biosynthetic process"/>
    <property type="evidence" value="ECO:0007669"/>
    <property type="project" value="UniProtKB-UniRule"/>
</dbReference>
<comment type="caution">
    <text evidence="8">The sequence shown here is derived from an EMBL/GenBank/DDBJ whole genome shotgun (WGS) entry which is preliminary data.</text>
</comment>
<dbReference type="EC" id="2.2.1.9" evidence="6"/>
<name>A0A839PZB9_9MICO</name>
<comment type="subunit">
    <text evidence="6">Homodimer.</text>
</comment>
<dbReference type="Gene3D" id="3.40.50.970">
    <property type="match status" value="2"/>
</dbReference>
<keyword evidence="5 6" id="KW-0464">Manganese</keyword>
<evidence type="ECO:0000313" key="8">
    <source>
        <dbReference type="EMBL" id="MBB2986142.1"/>
    </source>
</evidence>
<dbReference type="InterPro" id="IPR012001">
    <property type="entry name" value="Thiamin_PyroP_enz_TPP-bd_dom"/>
</dbReference>
<keyword evidence="6" id="KW-0474">Menaquinone biosynthesis</keyword>
<dbReference type="AlphaFoldDB" id="A0A839PZB9"/>
<dbReference type="InterPro" id="IPR004433">
    <property type="entry name" value="MenaQ_synth_MenD"/>
</dbReference>
<evidence type="ECO:0000256" key="3">
    <source>
        <dbReference type="ARBA" id="ARBA00022842"/>
    </source>
</evidence>
<keyword evidence="2 6" id="KW-0479">Metal-binding</keyword>
<evidence type="ECO:0000256" key="2">
    <source>
        <dbReference type="ARBA" id="ARBA00022723"/>
    </source>
</evidence>
<dbReference type="UniPathway" id="UPA01057">
    <property type="reaction ID" value="UER00164"/>
</dbReference>
<evidence type="ECO:0000256" key="1">
    <source>
        <dbReference type="ARBA" id="ARBA00022679"/>
    </source>
</evidence>
<comment type="pathway">
    <text evidence="6">Quinol/quinone metabolism; 1,4-dihydroxy-2-naphthoate biosynthesis; 1,4-dihydroxy-2-naphthoate from chorismate: step 2/7.</text>
</comment>
<evidence type="ECO:0000256" key="6">
    <source>
        <dbReference type="HAMAP-Rule" id="MF_01659"/>
    </source>
</evidence>
<protein>
    <recommendedName>
        <fullName evidence="6">2-succinyl-5-enolpyruvyl-6-hydroxy-3-cyclohexene-1-carboxylate synthase</fullName>
        <shortName evidence="6">SEPHCHC synthase</shortName>
        <ecNumber evidence="6">2.2.1.9</ecNumber>
    </recommendedName>
    <alternativeName>
        <fullName evidence="6">Menaquinone biosynthesis protein MenD</fullName>
    </alternativeName>
</protein>
<organism evidence="8 9">
    <name type="scientific">Terracoccus luteus</name>
    <dbReference type="NCBI Taxonomy" id="53356"/>
    <lineage>
        <taxon>Bacteria</taxon>
        <taxon>Bacillati</taxon>
        <taxon>Actinomycetota</taxon>
        <taxon>Actinomycetes</taxon>
        <taxon>Micrococcales</taxon>
        <taxon>Intrasporangiaceae</taxon>
        <taxon>Terracoccus</taxon>
    </lineage>
</organism>
<dbReference type="CDD" id="cd02009">
    <property type="entry name" value="TPP_SHCHC_synthase"/>
    <property type="match status" value="1"/>
</dbReference>
<keyword evidence="4 6" id="KW-0786">Thiamine pyrophosphate</keyword>
<comment type="pathway">
    <text evidence="6">Quinol/quinone metabolism; menaquinone biosynthesis.</text>
</comment>
<keyword evidence="3 6" id="KW-0460">Magnesium</keyword>
<dbReference type="GO" id="GO:0030976">
    <property type="term" value="F:thiamine pyrophosphate binding"/>
    <property type="evidence" value="ECO:0007669"/>
    <property type="project" value="UniProtKB-UniRule"/>
</dbReference>
<dbReference type="CDD" id="cd07037">
    <property type="entry name" value="TPP_PYR_MenD"/>
    <property type="match status" value="1"/>
</dbReference>
<sequence length="572" mass="59636">MAVNDEADAGGPRPAFALALALVQRLWAGGVRDVVLAPGSRSAPLALVLDAADRAGDLRLHVRVDERSAGFMALGLSVGSHAPVAVVTTSGTAVGNLLPAVMEASHSGRRVVVVSADRPARLRGTGANQTTLQADLYGVFAPCHDLEPGTDDDELDAAVDAALARRGPSQLNVQLDGPLVPQDDDPATWWARPTRLPGIRSAEAGVDEDGGGSSQETVTLPRGPRTVVVAGDDAGPAARLLAEAAGWPLLAEPTSGARIGEHAVRTYRLLLGTALRERVERVVVVGHPTLSRPVTSIISDGSLEVLAVRGPAGTATDPGRVARVLDAVPTVAPSSGEHDASDRAWLEAWRTADRALSQAVDDHVAGEPAGELSPLSVAAAVGRAVTAGATLVVGSSNPVRDLDVMAQPWPPHERRLVVGNRGLAGIDGLVSTAVGVALGREHASRTVAFVGDLTFLHDTNGLLVGQGQRRPLLTIVVLSDDGGAIFSTLEQGDQRFADSFERVFATPHGTDLGVLCAAHHVSHERVHDLPRLESALTEQPSGIRVLEVVVSRAGRRSEARRLVDLARRLDLA</sequence>
<dbReference type="PANTHER" id="PTHR42916">
    <property type="entry name" value="2-SUCCINYL-5-ENOLPYRUVYL-6-HYDROXY-3-CYCLOHEXENE-1-CARBOXYLATE SYNTHASE"/>
    <property type="match status" value="1"/>
</dbReference>
<comment type="cofactor">
    <cofactor evidence="6">
        <name>thiamine diphosphate</name>
        <dbReference type="ChEBI" id="CHEBI:58937"/>
    </cofactor>
    <text evidence="6">Binds 1 thiamine pyrophosphate per subunit.</text>
</comment>
<dbReference type="Pfam" id="PF02776">
    <property type="entry name" value="TPP_enzyme_N"/>
    <property type="match status" value="1"/>
</dbReference>
<dbReference type="RefSeq" id="WP_253354334.1">
    <property type="nucleotide sequence ID" value="NZ_JACHVT010000003.1"/>
</dbReference>